<sequence length="67" mass="7709">MQITIDREAGTFTLTGKVWANTYPLEELPKWLEFYRRQRESFPKADGAYDDIIGVLEQGMKSLQPSA</sequence>
<dbReference type="RefSeq" id="WP_146285493.1">
    <property type="nucleotide sequence ID" value="NZ_BMLP01000001.1"/>
</dbReference>
<evidence type="ECO:0000313" key="1">
    <source>
        <dbReference type="EMBL" id="GGO26561.1"/>
    </source>
</evidence>
<gene>
    <name evidence="1" type="ORF">GCM10010991_07380</name>
</gene>
<name>A0A918DC85_9RHOB</name>
<dbReference type="EMBL" id="BMLP01000001">
    <property type="protein sequence ID" value="GGO26561.1"/>
    <property type="molecule type" value="Genomic_DNA"/>
</dbReference>
<accession>A0A918DC85</accession>
<comment type="caution">
    <text evidence="1">The sequence shown here is derived from an EMBL/GenBank/DDBJ whole genome shotgun (WGS) entry which is preliminary data.</text>
</comment>
<proteinExistence type="predicted"/>
<dbReference type="AlphaFoldDB" id="A0A918DC85"/>
<reference evidence="1 2" key="1">
    <citation type="journal article" date="2014" name="Int. J. Syst. Evol. Microbiol.">
        <title>Complete genome sequence of Corynebacterium casei LMG S-19264T (=DSM 44701T), isolated from a smear-ripened cheese.</title>
        <authorList>
            <consortium name="US DOE Joint Genome Institute (JGI-PGF)"/>
            <person name="Walter F."/>
            <person name="Albersmeier A."/>
            <person name="Kalinowski J."/>
            <person name="Ruckert C."/>
        </authorList>
    </citation>
    <scope>NUCLEOTIDE SEQUENCE [LARGE SCALE GENOMIC DNA]</scope>
    <source>
        <strain evidence="1 2">CGMCC 1.7029</strain>
    </source>
</reference>
<protein>
    <submittedName>
        <fullName evidence="1">Uncharacterized protein</fullName>
    </submittedName>
</protein>
<keyword evidence="2" id="KW-1185">Reference proteome</keyword>
<evidence type="ECO:0000313" key="2">
    <source>
        <dbReference type="Proteomes" id="UP000598196"/>
    </source>
</evidence>
<dbReference type="Proteomes" id="UP000598196">
    <property type="component" value="Unassembled WGS sequence"/>
</dbReference>
<dbReference type="OrthoDB" id="7776368at2"/>
<organism evidence="1 2">
    <name type="scientific">Gemmobacter aquaticus</name>
    <dbReference type="NCBI Taxonomy" id="490185"/>
    <lineage>
        <taxon>Bacteria</taxon>
        <taxon>Pseudomonadati</taxon>
        <taxon>Pseudomonadota</taxon>
        <taxon>Alphaproteobacteria</taxon>
        <taxon>Rhodobacterales</taxon>
        <taxon>Paracoccaceae</taxon>
        <taxon>Gemmobacter</taxon>
    </lineage>
</organism>